<protein>
    <recommendedName>
        <fullName evidence="1">Peptidase M28 domain-containing protein</fullName>
    </recommendedName>
</protein>
<accession>A0A221SWK7</accession>
<sequence>MLPRRSPRPLPTKPAPPAWKRALPALLAAGAVWAGWQELTRPRNPALAEAARTRTTAQDWAALAALGPRPVGTPGHDRAVDWLDTQFTALGYHVTRQEVTATRPFDQGGTLKAPGFTLPVKAIYGAAGGEQTARLVHVDPDATPDVMEAQGLRAQLALTTCPSGSWRDLAERVNRAGGFGLLLIDDCPGRALQRVDATPFPLVTVPAAEKARVLALAGQTVTLTSRVEIRPVTGHNLIVRRVNATPDLLYGAHLDTVNGSPGGNDNSSGVLTVLNLARQHAGTPTADRVWFVLFDLEEDGLIGSRLFVKTHSAKLRPLRAMLNFDMVGVPATPLKVAGDVDVIRTAQTAVPGLGAFTEDPPGGVQDFGRSGYLTGRSDHVPFKGLRIRTLFFHRGLDAHYHTPQDTRPDLTLVQDTADKAARISAALLAQPFRPSESCGIQQRNCRF</sequence>
<name>A0A221SWK7_9DEIO</name>
<dbReference type="PANTHER" id="PTHR12147:SF26">
    <property type="entry name" value="PEPTIDASE M28 DOMAIN-CONTAINING PROTEIN"/>
    <property type="match status" value="1"/>
</dbReference>
<dbReference type="STRING" id="317577.GCA_000419625_02269"/>
<dbReference type="PANTHER" id="PTHR12147">
    <property type="entry name" value="METALLOPEPTIDASE M28 FAMILY MEMBER"/>
    <property type="match status" value="1"/>
</dbReference>
<evidence type="ECO:0000313" key="2">
    <source>
        <dbReference type="EMBL" id="ASN80986.1"/>
    </source>
</evidence>
<gene>
    <name evidence="2" type="ORF">DFI_08235</name>
</gene>
<evidence type="ECO:0000259" key="1">
    <source>
        <dbReference type="Pfam" id="PF04389"/>
    </source>
</evidence>
<dbReference type="InterPro" id="IPR007484">
    <property type="entry name" value="Peptidase_M28"/>
</dbReference>
<feature type="domain" description="Peptidase M28" evidence="1">
    <location>
        <begin position="238"/>
        <end position="423"/>
    </location>
</feature>
<dbReference type="EMBL" id="CP021081">
    <property type="protein sequence ID" value="ASN80986.1"/>
    <property type="molecule type" value="Genomic_DNA"/>
</dbReference>
<dbReference type="Pfam" id="PF04389">
    <property type="entry name" value="Peptidase_M28"/>
    <property type="match status" value="1"/>
</dbReference>
<dbReference type="Proteomes" id="UP000259030">
    <property type="component" value="Chromosome"/>
</dbReference>
<dbReference type="RefSeq" id="WP_051307400.1">
    <property type="nucleotide sequence ID" value="NZ_CP021081.1"/>
</dbReference>
<dbReference type="KEGG" id="dfc:DFI_08235"/>
<dbReference type="GO" id="GO:0006508">
    <property type="term" value="P:proteolysis"/>
    <property type="evidence" value="ECO:0007669"/>
    <property type="project" value="InterPro"/>
</dbReference>
<dbReference type="AlphaFoldDB" id="A0A221SWK7"/>
<dbReference type="Gene3D" id="3.50.30.30">
    <property type="match status" value="1"/>
</dbReference>
<evidence type="ECO:0000313" key="3">
    <source>
        <dbReference type="Proteomes" id="UP000259030"/>
    </source>
</evidence>
<keyword evidence="3" id="KW-1185">Reference proteome</keyword>
<dbReference type="GO" id="GO:0008235">
    <property type="term" value="F:metalloexopeptidase activity"/>
    <property type="evidence" value="ECO:0007669"/>
    <property type="project" value="InterPro"/>
</dbReference>
<dbReference type="SUPFAM" id="SSF53187">
    <property type="entry name" value="Zn-dependent exopeptidases"/>
    <property type="match status" value="1"/>
</dbReference>
<dbReference type="Gene3D" id="3.40.630.10">
    <property type="entry name" value="Zn peptidases"/>
    <property type="match status" value="1"/>
</dbReference>
<dbReference type="InterPro" id="IPR045175">
    <property type="entry name" value="M28_fam"/>
</dbReference>
<proteinExistence type="predicted"/>
<organism evidence="2 3">
    <name type="scientific">Deinococcus ficus</name>
    <dbReference type="NCBI Taxonomy" id="317577"/>
    <lineage>
        <taxon>Bacteria</taxon>
        <taxon>Thermotogati</taxon>
        <taxon>Deinococcota</taxon>
        <taxon>Deinococci</taxon>
        <taxon>Deinococcales</taxon>
        <taxon>Deinococcaceae</taxon>
        <taxon>Deinococcus</taxon>
    </lineage>
</organism>
<reference evidence="2 3" key="1">
    <citation type="submission" date="2017-05" db="EMBL/GenBank/DDBJ databases">
        <title>The complete genome sequence of Deinococcus ficus isolated from the rhizosphere of the Ficus religiosa L. in Taiwan.</title>
        <authorList>
            <person name="Wu K.-M."/>
            <person name="Liao T.-L."/>
            <person name="Liu Y.-M."/>
            <person name="Young C.-C."/>
            <person name="Tsai S.-F."/>
        </authorList>
    </citation>
    <scope>NUCLEOTIDE SEQUENCE [LARGE SCALE GENOMIC DNA]</scope>
    <source>
        <strain evidence="2 3">CC-FR2-10</strain>
    </source>
</reference>